<dbReference type="Gene3D" id="3.20.20.80">
    <property type="entry name" value="Glycosidases"/>
    <property type="match status" value="1"/>
</dbReference>
<dbReference type="CDD" id="cd02878">
    <property type="entry name" value="GH18_zymocin_alpha"/>
    <property type="match status" value="1"/>
</dbReference>
<dbReference type="EMBL" id="RCNU01000002">
    <property type="protein sequence ID" value="RWQ98377.1"/>
    <property type="molecule type" value="Genomic_DNA"/>
</dbReference>
<evidence type="ECO:0000313" key="17">
    <source>
        <dbReference type="Proteomes" id="UP000283841"/>
    </source>
</evidence>
<gene>
    <name evidence="16" type="ORF">C8Q69DRAFT_169150</name>
</gene>
<dbReference type="PROSITE" id="PS01095">
    <property type="entry name" value="GH18_1"/>
    <property type="match status" value="1"/>
</dbReference>
<keyword evidence="17" id="KW-1185">Reference proteome</keyword>
<feature type="domain" description="GH18" evidence="15">
    <location>
        <begin position="408"/>
        <end position="767"/>
    </location>
</feature>
<evidence type="ECO:0000256" key="7">
    <source>
        <dbReference type="ARBA" id="ARBA00023026"/>
    </source>
</evidence>
<comment type="caution">
    <text evidence="16">The sequence shown here is derived from an EMBL/GenBank/DDBJ whole genome shotgun (WGS) entry which is preliminary data.</text>
</comment>
<evidence type="ECO:0000256" key="9">
    <source>
        <dbReference type="ARBA" id="ARBA00023295"/>
    </source>
</evidence>
<evidence type="ECO:0000256" key="12">
    <source>
        <dbReference type="SAM" id="MobiDB-lite"/>
    </source>
</evidence>
<protein>
    <recommendedName>
        <fullName evidence="3">chitinase</fullName>
        <ecNumber evidence="3">3.2.1.14</ecNumber>
    </recommendedName>
</protein>
<feature type="domain" description="LysM" evidence="14">
    <location>
        <begin position="266"/>
        <end position="314"/>
    </location>
</feature>
<evidence type="ECO:0000256" key="5">
    <source>
        <dbReference type="ARBA" id="ARBA00022801"/>
    </source>
</evidence>
<dbReference type="GO" id="GO:0000272">
    <property type="term" value="P:polysaccharide catabolic process"/>
    <property type="evidence" value="ECO:0007669"/>
    <property type="project" value="UniProtKB-KW"/>
</dbReference>
<dbReference type="PANTHER" id="PTHR47700:SF2">
    <property type="entry name" value="CHITINASE"/>
    <property type="match status" value="1"/>
</dbReference>
<feature type="compositionally biased region" description="Low complexity" evidence="12">
    <location>
        <begin position="1450"/>
        <end position="1479"/>
    </location>
</feature>
<dbReference type="EC" id="3.2.1.14" evidence="3"/>
<keyword evidence="6" id="KW-0146">Chitin degradation</keyword>
<dbReference type="STRING" id="264951.A0A443I2U9"/>
<dbReference type="GeneID" id="39595020"/>
<comment type="catalytic activity">
    <reaction evidence="1">
        <text>Random endo-hydrolysis of N-acetyl-beta-D-glucosaminide (1-&gt;4)-beta-linkages in chitin and chitodextrins.</text>
        <dbReference type="EC" id="3.2.1.14"/>
    </reaction>
</comment>
<evidence type="ECO:0000256" key="6">
    <source>
        <dbReference type="ARBA" id="ARBA00023024"/>
    </source>
</evidence>
<evidence type="ECO:0000256" key="2">
    <source>
        <dbReference type="ARBA" id="ARBA00008682"/>
    </source>
</evidence>
<keyword evidence="5 11" id="KW-0378">Hydrolase</keyword>
<keyword evidence="13" id="KW-0732">Signal</keyword>
<dbReference type="PROSITE" id="PS51910">
    <property type="entry name" value="GH18_2"/>
    <property type="match status" value="1"/>
</dbReference>
<evidence type="ECO:0000256" key="3">
    <source>
        <dbReference type="ARBA" id="ARBA00012729"/>
    </source>
</evidence>
<evidence type="ECO:0000256" key="4">
    <source>
        <dbReference type="ARBA" id="ARBA00022669"/>
    </source>
</evidence>
<dbReference type="SUPFAM" id="SSF54556">
    <property type="entry name" value="Chitinase insertion domain"/>
    <property type="match status" value="1"/>
</dbReference>
<comment type="similarity">
    <text evidence="2">Belongs to the glycosyl hydrolase 18 family. Chitinase class V subfamily.</text>
</comment>
<dbReference type="InterPro" id="IPR017853">
    <property type="entry name" value="GH"/>
</dbReference>
<dbReference type="SMART" id="SM00257">
    <property type="entry name" value="LysM"/>
    <property type="match status" value="2"/>
</dbReference>
<feature type="signal peptide" evidence="13">
    <location>
        <begin position="1"/>
        <end position="30"/>
    </location>
</feature>
<evidence type="ECO:0000256" key="11">
    <source>
        <dbReference type="RuleBase" id="RU000489"/>
    </source>
</evidence>
<feature type="region of interest" description="Disordered" evidence="12">
    <location>
        <begin position="919"/>
        <end position="940"/>
    </location>
</feature>
<evidence type="ECO:0000256" key="10">
    <source>
        <dbReference type="ARBA" id="ARBA00023326"/>
    </source>
</evidence>
<dbReference type="CDD" id="cd00035">
    <property type="entry name" value="ChtBD1"/>
    <property type="match status" value="1"/>
</dbReference>
<dbReference type="PANTHER" id="PTHR47700">
    <property type="entry name" value="V CHITINASE, PUTATIVE (AFU_ORTHOLOGUE AFUA_6G13720)-RELATED"/>
    <property type="match status" value="1"/>
</dbReference>
<dbReference type="InterPro" id="IPR001579">
    <property type="entry name" value="Glyco_hydro_18_chit_AS"/>
</dbReference>
<evidence type="ECO:0000259" key="14">
    <source>
        <dbReference type="PROSITE" id="PS51782"/>
    </source>
</evidence>
<dbReference type="SMART" id="SM00636">
    <property type="entry name" value="Glyco_18"/>
    <property type="match status" value="1"/>
</dbReference>
<dbReference type="Gene3D" id="3.10.50.10">
    <property type="match status" value="1"/>
</dbReference>
<dbReference type="InterPro" id="IPR011583">
    <property type="entry name" value="Chitinase_II/V-like_cat"/>
</dbReference>
<dbReference type="Proteomes" id="UP000283841">
    <property type="component" value="Unassembled WGS sequence"/>
</dbReference>
<keyword evidence="7" id="KW-0843">Virulence</keyword>
<organism evidence="16 17">
    <name type="scientific">Byssochlamys spectabilis</name>
    <name type="common">Paecilomyces variotii</name>
    <dbReference type="NCBI Taxonomy" id="264951"/>
    <lineage>
        <taxon>Eukaryota</taxon>
        <taxon>Fungi</taxon>
        <taxon>Dikarya</taxon>
        <taxon>Ascomycota</taxon>
        <taxon>Pezizomycotina</taxon>
        <taxon>Eurotiomycetes</taxon>
        <taxon>Eurotiomycetidae</taxon>
        <taxon>Eurotiales</taxon>
        <taxon>Thermoascaceae</taxon>
        <taxon>Paecilomyces</taxon>
    </lineage>
</organism>
<reference evidence="16 17" key="1">
    <citation type="journal article" date="2018" name="Front. Microbiol.">
        <title>Genomic and genetic insights into a cosmopolitan fungus, Paecilomyces variotii (Eurotiales).</title>
        <authorList>
            <person name="Urquhart A.S."/>
            <person name="Mondo S.J."/>
            <person name="Makela M.R."/>
            <person name="Hane J.K."/>
            <person name="Wiebenga A."/>
            <person name="He G."/>
            <person name="Mihaltcheva S."/>
            <person name="Pangilinan J."/>
            <person name="Lipzen A."/>
            <person name="Barry K."/>
            <person name="de Vries R.P."/>
            <person name="Grigoriev I.V."/>
            <person name="Idnurm A."/>
        </authorList>
    </citation>
    <scope>NUCLEOTIDE SEQUENCE [LARGE SCALE GENOMIC DNA]</scope>
    <source>
        <strain evidence="16 17">CBS 101075</strain>
    </source>
</reference>
<dbReference type="InterPro" id="IPR018392">
    <property type="entry name" value="LysM"/>
</dbReference>
<dbReference type="GO" id="GO:0008061">
    <property type="term" value="F:chitin binding"/>
    <property type="evidence" value="ECO:0007669"/>
    <property type="project" value="UniProtKB-KW"/>
</dbReference>
<dbReference type="GO" id="GO:0008843">
    <property type="term" value="F:endochitinase activity"/>
    <property type="evidence" value="ECO:0007669"/>
    <property type="project" value="UniProtKB-EC"/>
</dbReference>
<evidence type="ECO:0000256" key="13">
    <source>
        <dbReference type="SAM" id="SignalP"/>
    </source>
</evidence>
<sequence>MAFSRASCWPCGHGRLFSFVLLALLAVSDASPVYSYSSAQSRCPDACSVLGSDPAGWTQYHSLDVLAICNQTVLFDMNLYNPVDDPQRHITIRACTAAVDGRVKATATGRADALSWGNLDSDIDIDSDSDTSILTTQLAAYVQSNPWVSSLLASGGGAVAGIYIGPGIDVSSAVDVVRQSKPHAQTVQYCGTDNSQFFGIVLDTQGNISSVQAALATWASGHCLADRNSSNSSSSSNAKIKLLPVKPVRSSSIAPVPQPYANGTCYTYTVQANDTCASIATAHKESYTVIEQNNNNTWGWMGCSDLLVGQRICLSPGNPPFPATVSNAVCGPQVNDTTPTANYTGWPDLNPCPINACCDIWGQCGITSDFCTAAPADTGAPGTAQPGSNGCISNCGFDVIESAGPDEFFTVGYFEAWNLDRPCLHMYPSDIPSRYSHVHFAFANISDDYTVSLGDYEDFFSEWQSQRGFKHILSFGGWGFSTSPQTYPIFRSGVTAAERTTFASNLVQFIKDNNLDGIDFDWEYPGATDIPGIPAGSAEDGANYLAFLQEIRARLPTDQYSVSIAAPASYWYLRNFPIQEIGELVDYIVYMTYDFHGQWDYSNSYSDPGCPDGNCLRSQVNKTETLSALSMITKAGVPSNKIMVGMPLYGRSFEMTEAGCYTQMCTYVGPDSGATPGMCTATAGYISNWEIQQILNTPGNDVQQYYSDEAGDIVVYNGTQWVSYLTNATYSNRVSWVQGMNFGGISDWAMDLETSYYSNGTEEGGGSGVVFIDPGIFTETDPTIACIPPCTFVLPPWTLSTPTTISQPPVTQTLQQMWQSTVTDSSGVTSVVVLSTTTVTTITVPPVTTETIDVYNVVWTDIEETIIYFTSSVYMPSIVLTGATNPVSSASSASSASSTTSSTIAGILYTYSPGPYTGPSAASTTTNTPNPPPPKHIGSVHVTKGPPSPTCTRHCGSRCHINCVPSLPCTGICGCIGHSCPGGGRCVGDGCGGDDDNDSGGGGDDGHDNTSTSCSTTRTYTNCEVPCSVTNYGTSATTTCSSATCEKTSGCQASGTTTTAYNTTYNCYWTTVLQDAYWTVANPAGDPPRLGAGGQFGYTYITGTGAVSQTSSAAASYIPCTYQGQDPDQGITARMFSPLPQTLLHAYRHCLLNPLPEYCVCSGSTFAPQTTSVDPGNSCAYTALPAETTSVGMNYETITSNCNVCTWLGQSQVGCTKLGGCTSITQVTSTATVTVTPTQTVVVTPAEMADCVFRDVVVAWAFEIYNIQNWATDGGKALHKQEDGCGALTGWKWHEATDTELAHVYFNLPYFIKDGCVERAIVSAGGPKLSCQGLEGGMATDDEDDYDDNLPVDDVDAEELLRPAKRSQTLDTPVPPRSLSLPYSYSSNKSGYTYTPMSWPSDNGTVTLTWTSTQTTAVMVTLTSVIPKSSTTSSLASTSSAMPGWTASRASKASSTPFSASRSASKTTSSGTKVSTPSPIQTGMVSDCDDFHLVVTNDTCASVADVAGISLSDFYAWNPAVGSKCLYLALGDYVCIGVSSGSNQSVTTKK</sequence>
<dbReference type="GO" id="GO:0006032">
    <property type="term" value="P:chitin catabolic process"/>
    <property type="evidence" value="ECO:0007669"/>
    <property type="project" value="UniProtKB-KW"/>
</dbReference>
<feature type="chain" id="PRO_5019285422" description="chitinase" evidence="13">
    <location>
        <begin position="31"/>
        <end position="1550"/>
    </location>
</feature>
<evidence type="ECO:0000313" key="16">
    <source>
        <dbReference type="EMBL" id="RWQ98377.1"/>
    </source>
</evidence>
<dbReference type="RefSeq" id="XP_028488022.1">
    <property type="nucleotide sequence ID" value="XM_028625743.1"/>
</dbReference>
<keyword evidence="4" id="KW-0147">Chitin-binding</keyword>
<dbReference type="PROSITE" id="PS51782">
    <property type="entry name" value="LYSM"/>
    <property type="match status" value="2"/>
</dbReference>
<feature type="region of interest" description="Disordered" evidence="12">
    <location>
        <begin position="1430"/>
        <end position="1481"/>
    </location>
</feature>
<proteinExistence type="inferred from homology"/>
<keyword evidence="8" id="KW-0119">Carbohydrate metabolism</keyword>
<dbReference type="SUPFAM" id="SSF51445">
    <property type="entry name" value="(Trans)glycosidases"/>
    <property type="match status" value="1"/>
</dbReference>
<evidence type="ECO:0000256" key="1">
    <source>
        <dbReference type="ARBA" id="ARBA00000822"/>
    </source>
</evidence>
<keyword evidence="10" id="KW-0624">Polysaccharide degradation</keyword>
<dbReference type="Pfam" id="PF00704">
    <property type="entry name" value="Glyco_hydro_18"/>
    <property type="match status" value="1"/>
</dbReference>
<dbReference type="SUPFAM" id="SSF57016">
    <property type="entry name" value="Plant lectins/antimicrobial peptides"/>
    <property type="match status" value="1"/>
</dbReference>
<feature type="compositionally biased region" description="Low complexity" evidence="12">
    <location>
        <begin position="919"/>
        <end position="928"/>
    </location>
</feature>
<name>A0A443I2U9_BYSSP</name>
<accession>A0A443I2U9</accession>
<dbReference type="InterPro" id="IPR036861">
    <property type="entry name" value="Endochitinase-like_sf"/>
</dbReference>
<dbReference type="Pfam" id="PF01476">
    <property type="entry name" value="LysM"/>
    <property type="match status" value="2"/>
</dbReference>
<evidence type="ECO:0000259" key="15">
    <source>
        <dbReference type="PROSITE" id="PS51910"/>
    </source>
</evidence>
<evidence type="ECO:0000256" key="8">
    <source>
        <dbReference type="ARBA" id="ARBA00023277"/>
    </source>
</evidence>
<dbReference type="InterPro" id="IPR001223">
    <property type="entry name" value="Glyco_hydro18_cat"/>
</dbReference>
<keyword evidence="9 11" id="KW-0326">Glycosidase</keyword>
<dbReference type="CDD" id="cd00118">
    <property type="entry name" value="LysM"/>
    <property type="match status" value="2"/>
</dbReference>
<dbReference type="InterPro" id="IPR036779">
    <property type="entry name" value="LysM_dom_sf"/>
</dbReference>
<feature type="compositionally biased region" description="Low complexity" evidence="12">
    <location>
        <begin position="1430"/>
        <end position="1441"/>
    </location>
</feature>
<dbReference type="InterPro" id="IPR029070">
    <property type="entry name" value="Chitinase_insertion_sf"/>
</dbReference>
<dbReference type="Gene3D" id="3.10.350.10">
    <property type="entry name" value="LysM domain"/>
    <property type="match status" value="2"/>
</dbReference>
<feature type="domain" description="LysM" evidence="14">
    <location>
        <begin position="1490"/>
        <end position="1536"/>
    </location>
</feature>
<dbReference type="VEuPathDB" id="FungiDB:C8Q69DRAFT_169150"/>
<dbReference type="SUPFAM" id="SSF54106">
    <property type="entry name" value="LysM domain"/>
    <property type="match status" value="2"/>
</dbReference>
<dbReference type="InterPro" id="IPR053214">
    <property type="entry name" value="LysM12-like"/>
</dbReference>